<feature type="domain" description="Phage tail fibre protein N-terminal" evidence="1">
    <location>
        <begin position="8"/>
        <end position="151"/>
    </location>
</feature>
<organism evidence="2 3">
    <name type="scientific">Selenomonas dianae</name>
    <dbReference type="NCBI Taxonomy" id="135079"/>
    <lineage>
        <taxon>Bacteria</taxon>
        <taxon>Bacillati</taxon>
        <taxon>Bacillota</taxon>
        <taxon>Negativicutes</taxon>
        <taxon>Selenomonadales</taxon>
        <taxon>Selenomonadaceae</taxon>
        <taxon>Selenomonas</taxon>
    </lineage>
</organism>
<dbReference type="Pfam" id="PF12571">
    <property type="entry name" value="Phage_tail_fib"/>
    <property type="match status" value="1"/>
</dbReference>
<keyword evidence="3" id="KW-1185">Reference proteome</keyword>
<evidence type="ECO:0000313" key="3">
    <source>
        <dbReference type="Proteomes" id="UP001500399"/>
    </source>
</evidence>
<comment type="caution">
    <text evidence="2">The sequence shown here is derived from an EMBL/GenBank/DDBJ whole genome shotgun (WGS) entry which is preliminary data.</text>
</comment>
<dbReference type="RefSeq" id="WP_304986324.1">
    <property type="nucleotide sequence ID" value="NZ_BAAACR010000004.1"/>
</dbReference>
<dbReference type="InterPro" id="IPR022225">
    <property type="entry name" value="Phage_tail_fibre_N"/>
</dbReference>
<evidence type="ECO:0000313" key="2">
    <source>
        <dbReference type="EMBL" id="GAA0206121.1"/>
    </source>
</evidence>
<dbReference type="EMBL" id="BAAACR010000004">
    <property type="protein sequence ID" value="GAA0206121.1"/>
    <property type="molecule type" value="Genomic_DNA"/>
</dbReference>
<dbReference type="Proteomes" id="UP001500399">
    <property type="component" value="Unassembled WGS sequence"/>
</dbReference>
<reference evidence="2 3" key="1">
    <citation type="journal article" date="2019" name="Int. J. Syst. Evol. Microbiol.">
        <title>The Global Catalogue of Microorganisms (GCM) 10K type strain sequencing project: providing services to taxonomists for standard genome sequencing and annotation.</title>
        <authorList>
            <consortium name="The Broad Institute Genomics Platform"/>
            <consortium name="The Broad Institute Genome Sequencing Center for Infectious Disease"/>
            <person name="Wu L."/>
            <person name="Ma J."/>
        </authorList>
    </citation>
    <scope>NUCLEOTIDE SEQUENCE [LARGE SCALE GENOMIC DNA]</scope>
    <source>
        <strain evidence="2 3">JCM 8542</strain>
    </source>
</reference>
<gene>
    <name evidence="2" type="ORF">GCM10008919_06690</name>
</gene>
<proteinExistence type="predicted"/>
<accession>A0ABN0SY72</accession>
<sequence length="281" mass="30031">MANWTGGQLTSVGRDLQIKVEAGQCKLELTKIKLGDGAENIASVDPMTDLVGPKAVFGISSITAKDGMCTVTGVISSSNVTAAFYAREWGLFAKDPQRGEILYMISLDSAPDFVPPASAALRQSATYAMNIAVANAANIVVKIDPAGLVNTEMLARGARLIKRGTAYQYGDVVYDPTMHTNLLLFCTQGGTTQTNYKDYRGAVLGQAYTDGSAGFHVIEGVARGRDLFVRNGEGDVTMSADLTEPKVGVKFAIMGEDITLAPDTFYTQQFRMLPNGDFTLS</sequence>
<evidence type="ECO:0000259" key="1">
    <source>
        <dbReference type="Pfam" id="PF12571"/>
    </source>
</evidence>
<name>A0ABN0SY72_9FIRM</name>
<protein>
    <recommendedName>
        <fullName evidence="1">Phage tail fibre protein N-terminal domain-containing protein</fullName>
    </recommendedName>
</protein>